<comment type="caution">
    <text evidence="1">The sequence shown here is derived from an EMBL/GenBank/DDBJ whole genome shotgun (WGS) entry which is preliminary data.</text>
</comment>
<proteinExistence type="predicted"/>
<evidence type="ECO:0000313" key="1">
    <source>
        <dbReference type="EMBL" id="KAK7491634.1"/>
    </source>
</evidence>
<evidence type="ECO:0000313" key="2">
    <source>
        <dbReference type="Proteomes" id="UP001519460"/>
    </source>
</evidence>
<sequence>MGLDATKVYKTFKFPVRAEGAANDPQDDYNIVIGLFDAYFVPKKNIFHERTQFYPRSQHNGEPVETFLRAISDLSLTCNFDNPEEAIRDRLVLGLQDQEVARKLQLEENPTLETAISTARSNWKLIKWVCLGKAGMTQSILS</sequence>
<accession>A0ABD0KXT0</accession>
<gene>
    <name evidence="1" type="ORF">BaRGS_00017087</name>
</gene>
<organism evidence="1 2">
    <name type="scientific">Batillaria attramentaria</name>
    <dbReference type="NCBI Taxonomy" id="370345"/>
    <lineage>
        <taxon>Eukaryota</taxon>
        <taxon>Metazoa</taxon>
        <taxon>Spiralia</taxon>
        <taxon>Lophotrochozoa</taxon>
        <taxon>Mollusca</taxon>
        <taxon>Gastropoda</taxon>
        <taxon>Caenogastropoda</taxon>
        <taxon>Sorbeoconcha</taxon>
        <taxon>Cerithioidea</taxon>
        <taxon>Batillariidae</taxon>
        <taxon>Batillaria</taxon>
    </lineage>
</organism>
<dbReference type="PANTHER" id="PTHR33198">
    <property type="entry name" value="ANK_REP_REGION DOMAIN-CONTAINING PROTEIN-RELATED"/>
    <property type="match status" value="1"/>
</dbReference>
<protein>
    <submittedName>
        <fullName evidence="1">Uncharacterized protein</fullName>
    </submittedName>
</protein>
<dbReference type="Proteomes" id="UP001519460">
    <property type="component" value="Unassembled WGS sequence"/>
</dbReference>
<dbReference type="AlphaFoldDB" id="A0ABD0KXT0"/>
<dbReference type="EMBL" id="JACVVK020000112">
    <property type="protein sequence ID" value="KAK7491634.1"/>
    <property type="molecule type" value="Genomic_DNA"/>
</dbReference>
<keyword evidence="2" id="KW-1185">Reference proteome</keyword>
<reference evidence="1 2" key="1">
    <citation type="journal article" date="2023" name="Sci. Data">
        <title>Genome assembly of the Korean intertidal mud-creeper Batillaria attramentaria.</title>
        <authorList>
            <person name="Patra A.K."/>
            <person name="Ho P.T."/>
            <person name="Jun S."/>
            <person name="Lee S.J."/>
            <person name="Kim Y."/>
            <person name="Won Y.J."/>
        </authorList>
    </citation>
    <scope>NUCLEOTIDE SEQUENCE [LARGE SCALE GENOMIC DNA]</scope>
    <source>
        <strain evidence="1">Wonlab-2016</strain>
    </source>
</reference>
<name>A0ABD0KXT0_9CAEN</name>